<dbReference type="InterPro" id="IPR011723">
    <property type="entry name" value="Znf/thioredoxin_put"/>
</dbReference>
<keyword evidence="2" id="KW-0812">Transmembrane</keyword>
<organism evidence="3 4">
    <name type="scientific">Sutterella parvirubra YIT 11816</name>
    <dbReference type="NCBI Taxonomy" id="762967"/>
    <lineage>
        <taxon>Bacteria</taxon>
        <taxon>Pseudomonadati</taxon>
        <taxon>Pseudomonadota</taxon>
        <taxon>Betaproteobacteria</taxon>
        <taxon>Burkholderiales</taxon>
        <taxon>Sutterellaceae</taxon>
        <taxon>Sutterella</taxon>
    </lineage>
</organism>
<dbReference type="AlphaFoldDB" id="H3KCV8"/>
<protein>
    <submittedName>
        <fullName evidence="3">MJ0042 family finger-like domain protein</fullName>
    </submittedName>
</protein>
<evidence type="ECO:0000313" key="4">
    <source>
        <dbReference type="Proteomes" id="UP000004956"/>
    </source>
</evidence>
<dbReference type="STRING" id="762967.HMPREF9440_00562"/>
<comment type="caution">
    <text evidence="3">The sequence shown here is derived from an EMBL/GenBank/DDBJ whole genome shotgun (WGS) entry which is preliminary data.</text>
</comment>
<keyword evidence="2" id="KW-1133">Transmembrane helix</keyword>
<dbReference type="EMBL" id="AFBQ01000064">
    <property type="protein sequence ID" value="EHY32072.1"/>
    <property type="molecule type" value="Genomic_DNA"/>
</dbReference>
<dbReference type="Pfam" id="PF11906">
    <property type="entry name" value="DUF3426"/>
    <property type="match status" value="1"/>
</dbReference>
<dbReference type="PATRIC" id="fig|762967.3.peg.465"/>
<evidence type="ECO:0000313" key="3">
    <source>
        <dbReference type="EMBL" id="EHY32072.1"/>
    </source>
</evidence>
<sequence>MARILRCPACGALWRVDLEDASAQLRCGECGTVFASAKAETLDVDDEVLDEALARRTASDDAEATPEGDAAADTSPDAAPTEDSGTDDTAPASDAKPRSNPLWGLLGTVAVIGLAFGGVLWSADAIVQSAPALRPAFQAACGTLPCPGFAWMDAKAWTVSGEIVDAAQITATPVPLGDPNAAAGDSQATPLQVRIRFENATARTLLLPLVEVKLLDAAGTPIAERLVEPADLGFATVGGDAPRLAPQARTEALLTITTPLPVKPTGLALKAWDPQLR</sequence>
<feature type="region of interest" description="Disordered" evidence="1">
    <location>
        <begin position="55"/>
        <end position="98"/>
    </location>
</feature>
<proteinExistence type="predicted"/>
<reference evidence="3 4" key="1">
    <citation type="submission" date="2011-11" db="EMBL/GenBank/DDBJ databases">
        <authorList>
            <person name="Weinstock G."/>
            <person name="Sodergren E."/>
            <person name="Clifton S."/>
            <person name="Fulton L."/>
            <person name="Fulton B."/>
            <person name="Courtney L."/>
            <person name="Fronick C."/>
            <person name="Harrison M."/>
            <person name="Strong C."/>
            <person name="Farmer C."/>
            <person name="Delahaunty K."/>
            <person name="Markovic C."/>
            <person name="Hall O."/>
            <person name="Minx P."/>
            <person name="Tomlinson C."/>
            <person name="Mitreva M."/>
            <person name="Hou S."/>
            <person name="Chen J."/>
            <person name="Wollam A."/>
            <person name="Pepin K.H."/>
            <person name="Johnson M."/>
            <person name="Bhonagiri V."/>
            <person name="Zhang X."/>
            <person name="Suruliraj S."/>
            <person name="Warren W."/>
            <person name="Chinwalla A."/>
            <person name="Mardis E.R."/>
            <person name="Wilson R.K."/>
        </authorList>
    </citation>
    <scope>NUCLEOTIDE SEQUENCE [LARGE SCALE GENOMIC DNA]</scope>
    <source>
        <strain evidence="3 4">YIT 11816</strain>
    </source>
</reference>
<feature type="transmembrane region" description="Helical" evidence="2">
    <location>
        <begin position="102"/>
        <end position="123"/>
    </location>
</feature>
<dbReference type="NCBIfam" id="TIGR02098">
    <property type="entry name" value="MJ0042_CXXC"/>
    <property type="match status" value="1"/>
</dbReference>
<dbReference type="Gene3D" id="2.30.30.380">
    <property type="entry name" value="Zn-finger domain of Sec23/24"/>
    <property type="match status" value="1"/>
</dbReference>
<evidence type="ECO:0000256" key="1">
    <source>
        <dbReference type="SAM" id="MobiDB-lite"/>
    </source>
</evidence>
<dbReference type="HOGENOM" id="CLU_1004463_0_0_4"/>
<keyword evidence="4" id="KW-1185">Reference proteome</keyword>
<feature type="compositionally biased region" description="Low complexity" evidence="1">
    <location>
        <begin position="69"/>
        <end position="83"/>
    </location>
</feature>
<dbReference type="Proteomes" id="UP000004956">
    <property type="component" value="Unassembled WGS sequence"/>
</dbReference>
<dbReference type="InterPro" id="IPR021834">
    <property type="entry name" value="DUF3426"/>
</dbReference>
<evidence type="ECO:0000256" key="2">
    <source>
        <dbReference type="SAM" id="Phobius"/>
    </source>
</evidence>
<dbReference type="RefSeq" id="WP_008541123.1">
    <property type="nucleotide sequence ID" value="NZ_JH604887.1"/>
</dbReference>
<dbReference type="OrthoDB" id="5294582at2"/>
<accession>H3KCV8</accession>
<keyword evidence="2" id="KW-0472">Membrane</keyword>
<name>H3KCV8_9BURK</name>
<gene>
    <name evidence="3" type="ORF">HMPREF9440_00562</name>
</gene>